<dbReference type="EMBL" id="BDRX01000089">
    <property type="protein sequence ID" value="GBF96933.1"/>
    <property type="molecule type" value="Genomic_DNA"/>
</dbReference>
<dbReference type="SUPFAM" id="SSF57184">
    <property type="entry name" value="Growth factor receptor domain"/>
    <property type="match status" value="1"/>
</dbReference>
<keyword evidence="1" id="KW-0732">Signal</keyword>
<feature type="chain" id="PRO_5016129595" description="Tyrosine-protein kinase ephrin type A/B receptor-like domain-containing protein" evidence="1">
    <location>
        <begin position="22"/>
        <end position="128"/>
    </location>
</feature>
<accession>A0A2V0PGA5</accession>
<dbReference type="InParanoid" id="A0A2V0PGA5"/>
<dbReference type="AlphaFoldDB" id="A0A2V0PGA5"/>
<protein>
    <recommendedName>
        <fullName evidence="4">Tyrosine-protein kinase ephrin type A/B receptor-like domain-containing protein</fullName>
    </recommendedName>
</protein>
<comment type="caution">
    <text evidence="2">The sequence shown here is derived from an EMBL/GenBank/DDBJ whole genome shotgun (WGS) entry which is preliminary data.</text>
</comment>
<evidence type="ECO:0008006" key="4">
    <source>
        <dbReference type="Google" id="ProtNLM"/>
    </source>
</evidence>
<keyword evidence="3" id="KW-1185">Reference proteome</keyword>
<sequence>MTSRLAAIALIALFMAGAAHAAGRGMLAETQDPAEPEVACPTSGVDPACDKCSAPDGYSVQCKTCSENSYLVRGVCMCNPGFGYRFSVHYCTKCPKGQLHCNDEYYLGNRGGAGASGMQSANSNWVGK</sequence>
<name>A0A2V0PGA5_9CHLO</name>
<evidence type="ECO:0000313" key="3">
    <source>
        <dbReference type="Proteomes" id="UP000247498"/>
    </source>
</evidence>
<proteinExistence type="predicted"/>
<reference evidence="2 3" key="1">
    <citation type="journal article" date="2018" name="Sci. Rep.">
        <title>Raphidocelis subcapitata (=Pseudokirchneriella subcapitata) provides an insight into genome evolution and environmental adaptations in the Sphaeropleales.</title>
        <authorList>
            <person name="Suzuki S."/>
            <person name="Yamaguchi H."/>
            <person name="Nakajima N."/>
            <person name="Kawachi M."/>
        </authorList>
    </citation>
    <scope>NUCLEOTIDE SEQUENCE [LARGE SCALE GENOMIC DNA]</scope>
    <source>
        <strain evidence="2 3">NIES-35</strain>
    </source>
</reference>
<dbReference type="InterPro" id="IPR009030">
    <property type="entry name" value="Growth_fac_rcpt_cys_sf"/>
</dbReference>
<evidence type="ECO:0000256" key="1">
    <source>
        <dbReference type="SAM" id="SignalP"/>
    </source>
</evidence>
<feature type="signal peptide" evidence="1">
    <location>
        <begin position="1"/>
        <end position="21"/>
    </location>
</feature>
<gene>
    <name evidence="2" type="ORF">Rsub_09013</name>
</gene>
<evidence type="ECO:0000313" key="2">
    <source>
        <dbReference type="EMBL" id="GBF96933.1"/>
    </source>
</evidence>
<dbReference type="Proteomes" id="UP000247498">
    <property type="component" value="Unassembled WGS sequence"/>
</dbReference>
<organism evidence="2 3">
    <name type="scientific">Raphidocelis subcapitata</name>
    <dbReference type="NCBI Taxonomy" id="307507"/>
    <lineage>
        <taxon>Eukaryota</taxon>
        <taxon>Viridiplantae</taxon>
        <taxon>Chlorophyta</taxon>
        <taxon>core chlorophytes</taxon>
        <taxon>Chlorophyceae</taxon>
        <taxon>CS clade</taxon>
        <taxon>Sphaeropleales</taxon>
        <taxon>Selenastraceae</taxon>
        <taxon>Raphidocelis</taxon>
    </lineage>
</organism>